<accession>A0A815U0Z4</accession>
<reference evidence="2" key="1">
    <citation type="submission" date="2021-02" db="EMBL/GenBank/DDBJ databases">
        <authorList>
            <person name="Nowell W R."/>
        </authorList>
    </citation>
    <scope>NUCLEOTIDE SEQUENCE</scope>
</reference>
<feature type="region of interest" description="Disordered" evidence="1">
    <location>
        <begin position="75"/>
        <end position="99"/>
    </location>
</feature>
<protein>
    <submittedName>
        <fullName evidence="2">Uncharacterized protein</fullName>
    </submittedName>
</protein>
<dbReference type="AlphaFoldDB" id="A0A815U0Z4"/>
<evidence type="ECO:0000313" key="3">
    <source>
        <dbReference type="Proteomes" id="UP000663860"/>
    </source>
</evidence>
<feature type="non-terminal residue" evidence="2">
    <location>
        <position position="1"/>
    </location>
</feature>
<sequence>RQSSLAIEFFNRFIAHTDLNQQKCIKFAANLWNLSQRNSNPDTQKFAKRILTYIEIRSNSDQSFKRLYELISGSTNDTSHVSSRSSSTSNSVHSFNTGD</sequence>
<proteinExistence type="predicted"/>
<evidence type="ECO:0000256" key="1">
    <source>
        <dbReference type="SAM" id="MobiDB-lite"/>
    </source>
</evidence>
<organism evidence="2 3">
    <name type="scientific">Adineta steineri</name>
    <dbReference type="NCBI Taxonomy" id="433720"/>
    <lineage>
        <taxon>Eukaryota</taxon>
        <taxon>Metazoa</taxon>
        <taxon>Spiralia</taxon>
        <taxon>Gnathifera</taxon>
        <taxon>Rotifera</taxon>
        <taxon>Eurotatoria</taxon>
        <taxon>Bdelloidea</taxon>
        <taxon>Adinetida</taxon>
        <taxon>Adinetidae</taxon>
        <taxon>Adineta</taxon>
    </lineage>
</organism>
<name>A0A815U0Z4_9BILA</name>
<dbReference type="EMBL" id="CAJNOE010004516">
    <property type="protein sequence ID" value="CAF1513376.1"/>
    <property type="molecule type" value="Genomic_DNA"/>
</dbReference>
<dbReference type="Proteomes" id="UP000663860">
    <property type="component" value="Unassembled WGS sequence"/>
</dbReference>
<evidence type="ECO:0000313" key="2">
    <source>
        <dbReference type="EMBL" id="CAF1513376.1"/>
    </source>
</evidence>
<gene>
    <name evidence="2" type="ORF">IZO911_LOCUS45566</name>
</gene>
<comment type="caution">
    <text evidence="2">The sequence shown here is derived from an EMBL/GenBank/DDBJ whole genome shotgun (WGS) entry which is preliminary data.</text>
</comment>